<dbReference type="SUPFAM" id="SSF49464">
    <property type="entry name" value="Carboxypeptidase regulatory domain-like"/>
    <property type="match status" value="1"/>
</dbReference>
<keyword evidence="1" id="KW-0812">Transmembrane</keyword>
<evidence type="ECO:0000313" key="2">
    <source>
        <dbReference type="EMBL" id="AGB50490.1"/>
    </source>
</evidence>
<keyword evidence="1" id="KW-1133">Transmembrane helix</keyword>
<name>L0L0L4_METHD</name>
<evidence type="ECO:0000313" key="3">
    <source>
        <dbReference type="Proteomes" id="UP000010866"/>
    </source>
</evidence>
<keyword evidence="1" id="KW-0472">Membrane</keyword>
<dbReference type="EMBL" id="CP003362">
    <property type="protein sequence ID" value="AGB50490.1"/>
    <property type="molecule type" value="Genomic_DNA"/>
</dbReference>
<evidence type="ECO:0000256" key="1">
    <source>
        <dbReference type="SAM" id="Phobius"/>
    </source>
</evidence>
<dbReference type="Proteomes" id="UP000010866">
    <property type="component" value="Chromosome"/>
</dbReference>
<evidence type="ECO:0008006" key="4">
    <source>
        <dbReference type="Google" id="ProtNLM"/>
    </source>
</evidence>
<reference evidence="3" key="1">
    <citation type="submission" date="2012-02" db="EMBL/GenBank/DDBJ databases">
        <title>Complete sequence of chromosome of Methanomethylovorans hollandica DSM 15978.</title>
        <authorList>
            <person name="Lucas S."/>
            <person name="Copeland A."/>
            <person name="Lapidus A."/>
            <person name="Glavina del Rio T."/>
            <person name="Dalin E."/>
            <person name="Tice H."/>
            <person name="Bruce D."/>
            <person name="Goodwin L."/>
            <person name="Pitluck S."/>
            <person name="Peters L."/>
            <person name="Mikhailova N."/>
            <person name="Held B."/>
            <person name="Kyrpides N."/>
            <person name="Mavromatis K."/>
            <person name="Ivanova N."/>
            <person name="Brettin T."/>
            <person name="Detter J.C."/>
            <person name="Han C."/>
            <person name="Larimer F."/>
            <person name="Land M."/>
            <person name="Hauser L."/>
            <person name="Markowitz V."/>
            <person name="Cheng J.-F."/>
            <person name="Hugenholtz P."/>
            <person name="Woyke T."/>
            <person name="Wu D."/>
            <person name="Spring S."/>
            <person name="Schroeder M."/>
            <person name="Brambilla E."/>
            <person name="Klenk H.-P."/>
            <person name="Eisen J.A."/>
        </authorList>
    </citation>
    <scope>NUCLEOTIDE SEQUENCE [LARGE SCALE GENOMIC DNA]</scope>
    <source>
        <strain evidence="3">DSM 15978 / NBRC 107637 / DMS1</strain>
    </source>
</reference>
<dbReference type="InterPro" id="IPR008969">
    <property type="entry name" value="CarboxyPept-like_regulatory"/>
</dbReference>
<sequence length="170" mass="17787">MKNIKNNTKDTIILFRNDDAMELPINIVVMLVVGMVALAALVAIIPPPTKNMSVYIDSAGASANTAITMTDGNAVIVDSATAQNPFYVRVTLSATDTDGNPVRDASVVLRGLGGVATSTTGSDGMAVLITDPAMVAMGPNQNEGTMDLTISANGFYDYEKEDAVMIVRTA</sequence>
<dbReference type="KEGG" id="mhz:Metho_2333"/>
<gene>
    <name evidence="2" type="ordered locus">Metho_2333</name>
</gene>
<dbReference type="HOGENOM" id="CLU_133606_0_0_2"/>
<dbReference type="GeneID" id="14408411"/>
<accession>L0L0L4</accession>
<dbReference type="AlphaFoldDB" id="L0L0L4"/>
<proteinExistence type="predicted"/>
<feature type="transmembrane region" description="Helical" evidence="1">
    <location>
        <begin position="23"/>
        <end position="45"/>
    </location>
</feature>
<keyword evidence="3" id="KW-1185">Reference proteome</keyword>
<dbReference type="OrthoDB" id="136832at2157"/>
<protein>
    <recommendedName>
        <fullName evidence="4">Carboxypeptidase regulatory-like domain-containing protein</fullName>
    </recommendedName>
</protein>
<organism evidence="2 3">
    <name type="scientific">Methanomethylovorans hollandica (strain DSM 15978 / NBRC 107637 / DMS1)</name>
    <dbReference type="NCBI Taxonomy" id="867904"/>
    <lineage>
        <taxon>Archaea</taxon>
        <taxon>Methanobacteriati</taxon>
        <taxon>Methanobacteriota</taxon>
        <taxon>Stenosarchaea group</taxon>
        <taxon>Methanomicrobia</taxon>
        <taxon>Methanosarcinales</taxon>
        <taxon>Methanosarcinaceae</taxon>
        <taxon>Methanomethylovorans</taxon>
    </lineage>
</organism>
<dbReference type="STRING" id="867904.Metho_2333"/>
<dbReference type="RefSeq" id="WP_015325655.1">
    <property type="nucleotide sequence ID" value="NC_019977.1"/>
</dbReference>